<accession>A0A8J3MXE3</accession>
<reference evidence="2" key="1">
    <citation type="submission" date="2020-10" db="EMBL/GenBank/DDBJ databases">
        <title>Taxonomic study of unclassified bacteria belonging to the class Ktedonobacteria.</title>
        <authorList>
            <person name="Yabe S."/>
            <person name="Wang C.M."/>
            <person name="Zheng Y."/>
            <person name="Sakai Y."/>
            <person name="Cavaletti L."/>
            <person name="Monciardini P."/>
            <person name="Donadio S."/>
        </authorList>
    </citation>
    <scope>NUCLEOTIDE SEQUENCE</scope>
    <source>
        <strain evidence="2">SOSP1-1</strain>
    </source>
</reference>
<proteinExistence type="predicted"/>
<evidence type="ECO:0000259" key="1">
    <source>
        <dbReference type="Pfam" id="PF08241"/>
    </source>
</evidence>
<dbReference type="Pfam" id="PF08241">
    <property type="entry name" value="Methyltransf_11"/>
    <property type="match status" value="1"/>
</dbReference>
<keyword evidence="3" id="KW-1185">Reference proteome</keyword>
<dbReference type="SUPFAM" id="SSF53335">
    <property type="entry name" value="S-adenosyl-L-methionine-dependent methyltransferases"/>
    <property type="match status" value="1"/>
</dbReference>
<dbReference type="CDD" id="cd02440">
    <property type="entry name" value="AdoMet_MTases"/>
    <property type="match status" value="1"/>
</dbReference>
<evidence type="ECO:0000313" key="3">
    <source>
        <dbReference type="Proteomes" id="UP000612362"/>
    </source>
</evidence>
<dbReference type="EMBL" id="BNJF01000011">
    <property type="protein sequence ID" value="GHO51340.1"/>
    <property type="molecule type" value="Genomic_DNA"/>
</dbReference>
<protein>
    <recommendedName>
        <fullName evidence="1">Methyltransferase type 11 domain-containing protein</fullName>
    </recommendedName>
</protein>
<dbReference type="InterPro" id="IPR013216">
    <property type="entry name" value="Methyltransf_11"/>
</dbReference>
<feature type="domain" description="Methyltransferase type 11" evidence="1">
    <location>
        <begin position="67"/>
        <end position="167"/>
    </location>
</feature>
<dbReference type="InterPro" id="IPR029063">
    <property type="entry name" value="SAM-dependent_MTases_sf"/>
</dbReference>
<evidence type="ECO:0000313" key="2">
    <source>
        <dbReference type="EMBL" id="GHO51340.1"/>
    </source>
</evidence>
<dbReference type="Gene3D" id="3.40.50.150">
    <property type="entry name" value="Vaccinia Virus protein VP39"/>
    <property type="match status" value="1"/>
</dbReference>
<sequence length="275" mass="30845">MSFIAKHYELVRHHELIGESYNADLPEGVRNGSNHEMERLEKFAPVEYAITKRYLLRYIPEGATVADVGVGGGHYSQLLASRGSNVHLVDVASRLLEATQERLTKAGLGQNILSITNASATNLSFIPDESCDTVLMLGPFYNLSLPEERRAAASEARRILRKGGRLFAAGINRMTMLDWVYSDRPENILKEREWLEMITRTGNLGSPEVGVPSIWHTTTIAEFHTNFTDFLEVVFTGIESFARGHEENLLKLTSEQAEAWLNLIEETGRTPKGWV</sequence>
<dbReference type="Proteomes" id="UP000612362">
    <property type="component" value="Unassembled WGS sequence"/>
</dbReference>
<gene>
    <name evidence="2" type="ORF">KSX_95030</name>
</gene>
<dbReference type="AlphaFoldDB" id="A0A8J3MXE3"/>
<name>A0A8J3MXE3_9CHLR</name>
<comment type="caution">
    <text evidence="2">The sequence shown here is derived from an EMBL/GenBank/DDBJ whole genome shotgun (WGS) entry which is preliminary data.</text>
</comment>
<dbReference type="GO" id="GO:0008757">
    <property type="term" value="F:S-adenosylmethionine-dependent methyltransferase activity"/>
    <property type="evidence" value="ECO:0007669"/>
    <property type="project" value="InterPro"/>
</dbReference>
<organism evidence="2 3">
    <name type="scientific">Ktedonospora formicarum</name>
    <dbReference type="NCBI Taxonomy" id="2778364"/>
    <lineage>
        <taxon>Bacteria</taxon>
        <taxon>Bacillati</taxon>
        <taxon>Chloroflexota</taxon>
        <taxon>Ktedonobacteria</taxon>
        <taxon>Ktedonobacterales</taxon>
        <taxon>Ktedonobacteraceae</taxon>
        <taxon>Ktedonospora</taxon>
    </lineage>
</organism>
<dbReference type="RefSeq" id="WP_220200257.1">
    <property type="nucleotide sequence ID" value="NZ_BNJF01000011.1"/>
</dbReference>